<dbReference type="InterPro" id="IPR001077">
    <property type="entry name" value="COMT_C"/>
</dbReference>
<dbReference type="PROSITE" id="PS51683">
    <property type="entry name" value="SAM_OMT_II"/>
    <property type="match status" value="1"/>
</dbReference>
<dbReference type="InterPro" id="IPR012967">
    <property type="entry name" value="COMT_dimerisation"/>
</dbReference>
<reference evidence="6 7" key="1">
    <citation type="journal article" date="2024" name="J. Plant Pathol.">
        <title>Sequence and assembly of the genome of Seiridium unicorne, isolate CBS 538.82, causal agent of cypress canker disease.</title>
        <authorList>
            <person name="Scali E."/>
            <person name="Rocca G.D."/>
            <person name="Danti R."/>
            <person name="Garbelotto M."/>
            <person name="Barberini S."/>
            <person name="Baroncelli R."/>
            <person name="Emiliani G."/>
        </authorList>
    </citation>
    <scope>NUCLEOTIDE SEQUENCE [LARGE SCALE GENOMIC DNA]</scope>
    <source>
        <strain evidence="6 7">BM-138-508</strain>
    </source>
</reference>
<evidence type="ECO:0000259" key="4">
    <source>
        <dbReference type="Pfam" id="PF00891"/>
    </source>
</evidence>
<sequence length="360" mass="40092">MSPSQVSLIVSEIVAAAKAYENGDTNTRASLIDLSHDLIAQLETPSQFLQRTFWTEPSKAAICRITVDLGILPLLRDAGEAGLTVEELATKTRCDPGLLQRLMAHLLALKILTSNGSKICGTILSDGLAKPEIQECIRWQDDVSRPPFNQLPSYFQTKGYVEPTSPTDCPLQHALKIKGSLYDWKDQTPPYDKFFGSLMAMYRAGQAEWFDSGFYPVRDRLIVGFDPRVSDVFLVDVGGNDGSDLTRFAEHYAGHPGRLILQDLHPVVSLAADGTKKIPFQPQAHDFFEAQPIYGARAYFLQAILHNWEEEDCIKILENLKTALPDVVNIEAKFKNIESLTRKSAYGLANLLFLYGLLDD</sequence>
<evidence type="ECO:0000256" key="3">
    <source>
        <dbReference type="ARBA" id="ARBA00022691"/>
    </source>
</evidence>
<evidence type="ECO:0000313" key="7">
    <source>
        <dbReference type="Proteomes" id="UP001408356"/>
    </source>
</evidence>
<keyword evidence="3" id="KW-0949">S-adenosyl-L-methionine</keyword>
<dbReference type="EMBL" id="JARVKF010000046">
    <property type="protein sequence ID" value="KAK9424134.1"/>
    <property type="molecule type" value="Genomic_DNA"/>
</dbReference>
<dbReference type="SUPFAM" id="SSF46785">
    <property type="entry name" value="Winged helix' DNA-binding domain"/>
    <property type="match status" value="1"/>
</dbReference>
<evidence type="ECO:0000259" key="5">
    <source>
        <dbReference type="Pfam" id="PF08100"/>
    </source>
</evidence>
<protein>
    <submittedName>
        <fullName evidence="6">Hydroxyindole O-methyltransferase</fullName>
    </submittedName>
</protein>
<keyword evidence="7" id="KW-1185">Reference proteome</keyword>
<keyword evidence="1" id="KW-0489">Methyltransferase</keyword>
<feature type="domain" description="O-methyltransferase dimerisation" evidence="5">
    <location>
        <begin position="65"/>
        <end position="115"/>
    </location>
</feature>
<organism evidence="6 7">
    <name type="scientific">Seiridium unicorne</name>
    <dbReference type="NCBI Taxonomy" id="138068"/>
    <lineage>
        <taxon>Eukaryota</taxon>
        <taxon>Fungi</taxon>
        <taxon>Dikarya</taxon>
        <taxon>Ascomycota</taxon>
        <taxon>Pezizomycotina</taxon>
        <taxon>Sordariomycetes</taxon>
        <taxon>Xylariomycetidae</taxon>
        <taxon>Amphisphaeriales</taxon>
        <taxon>Sporocadaceae</taxon>
        <taxon>Seiridium</taxon>
    </lineage>
</organism>
<dbReference type="Pfam" id="PF08100">
    <property type="entry name" value="Dimerisation"/>
    <property type="match status" value="1"/>
</dbReference>
<dbReference type="Proteomes" id="UP001408356">
    <property type="component" value="Unassembled WGS sequence"/>
</dbReference>
<name>A0ABR2VB90_9PEZI</name>
<dbReference type="PANTHER" id="PTHR43712:SF17">
    <property type="entry name" value="O-METHYLTRANSFERASE"/>
    <property type="match status" value="1"/>
</dbReference>
<dbReference type="Gene3D" id="1.10.10.10">
    <property type="entry name" value="Winged helix-like DNA-binding domain superfamily/Winged helix DNA-binding domain"/>
    <property type="match status" value="1"/>
</dbReference>
<dbReference type="PANTHER" id="PTHR43712">
    <property type="entry name" value="PUTATIVE (AFU_ORTHOLOGUE AFUA_4G14580)-RELATED"/>
    <property type="match status" value="1"/>
</dbReference>
<evidence type="ECO:0000256" key="2">
    <source>
        <dbReference type="ARBA" id="ARBA00022679"/>
    </source>
</evidence>
<proteinExistence type="predicted"/>
<evidence type="ECO:0000256" key="1">
    <source>
        <dbReference type="ARBA" id="ARBA00022603"/>
    </source>
</evidence>
<dbReference type="InterPro" id="IPR036390">
    <property type="entry name" value="WH_DNA-bd_sf"/>
</dbReference>
<gene>
    <name evidence="6" type="ORF">SUNI508_03622</name>
</gene>
<dbReference type="SUPFAM" id="SSF53335">
    <property type="entry name" value="S-adenosyl-L-methionine-dependent methyltransferases"/>
    <property type="match status" value="1"/>
</dbReference>
<dbReference type="Gene3D" id="3.40.50.150">
    <property type="entry name" value="Vaccinia Virus protein VP39"/>
    <property type="match status" value="1"/>
</dbReference>
<comment type="caution">
    <text evidence="6">The sequence shown here is derived from an EMBL/GenBank/DDBJ whole genome shotgun (WGS) entry which is preliminary data.</text>
</comment>
<evidence type="ECO:0000313" key="6">
    <source>
        <dbReference type="EMBL" id="KAK9424134.1"/>
    </source>
</evidence>
<dbReference type="Pfam" id="PF00891">
    <property type="entry name" value="Methyltransf_2"/>
    <property type="match status" value="1"/>
</dbReference>
<accession>A0ABR2VB90</accession>
<dbReference type="InterPro" id="IPR016461">
    <property type="entry name" value="COMT-like"/>
</dbReference>
<dbReference type="InterPro" id="IPR029063">
    <property type="entry name" value="SAM-dependent_MTases_sf"/>
</dbReference>
<keyword evidence="2" id="KW-0808">Transferase</keyword>
<dbReference type="InterPro" id="IPR036388">
    <property type="entry name" value="WH-like_DNA-bd_sf"/>
</dbReference>
<feature type="domain" description="O-methyltransferase C-terminal" evidence="4">
    <location>
        <begin position="234"/>
        <end position="326"/>
    </location>
</feature>